<reference evidence="1" key="1">
    <citation type="submission" date="2020-07" db="EMBL/GenBank/DDBJ databases">
        <title>Multicomponent nature underlies the extraordinary mechanical properties of spider dragline silk.</title>
        <authorList>
            <person name="Kono N."/>
            <person name="Nakamura H."/>
            <person name="Mori M."/>
            <person name="Yoshida Y."/>
            <person name="Ohtoshi R."/>
            <person name="Malay A.D."/>
            <person name="Moran D.A.P."/>
            <person name="Tomita M."/>
            <person name="Numata K."/>
            <person name="Arakawa K."/>
        </authorList>
    </citation>
    <scope>NUCLEOTIDE SEQUENCE</scope>
</reference>
<gene>
    <name evidence="1" type="ORF">TNCT_663331</name>
</gene>
<dbReference type="EMBL" id="BMAO01005183">
    <property type="protein sequence ID" value="GFQ99766.1"/>
    <property type="molecule type" value="Genomic_DNA"/>
</dbReference>
<dbReference type="Proteomes" id="UP000887116">
    <property type="component" value="Unassembled WGS sequence"/>
</dbReference>
<organism evidence="1 2">
    <name type="scientific">Trichonephila clavata</name>
    <name type="common">Joro spider</name>
    <name type="synonym">Nephila clavata</name>
    <dbReference type="NCBI Taxonomy" id="2740835"/>
    <lineage>
        <taxon>Eukaryota</taxon>
        <taxon>Metazoa</taxon>
        <taxon>Ecdysozoa</taxon>
        <taxon>Arthropoda</taxon>
        <taxon>Chelicerata</taxon>
        <taxon>Arachnida</taxon>
        <taxon>Araneae</taxon>
        <taxon>Araneomorphae</taxon>
        <taxon>Entelegynae</taxon>
        <taxon>Araneoidea</taxon>
        <taxon>Nephilidae</taxon>
        <taxon>Trichonephila</taxon>
    </lineage>
</organism>
<dbReference type="AlphaFoldDB" id="A0A8X6L908"/>
<protein>
    <recommendedName>
        <fullName evidence="3">Endonuclease/exonuclease/phosphatase domain-containing protein</fullName>
    </recommendedName>
</protein>
<proteinExistence type="predicted"/>
<evidence type="ECO:0008006" key="3">
    <source>
        <dbReference type="Google" id="ProtNLM"/>
    </source>
</evidence>
<feature type="non-terminal residue" evidence="1">
    <location>
        <position position="1"/>
    </location>
</feature>
<accession>A0A8X6L908</accession>
<evidence type="ECO:0000313" key="2">
    <source>
        <dbReference type="Proteomes" id="UP000887116"/>
    </source>
</evidence>
<evidence type="ECO:0000313" key="1">
    <source>
        <dbReference type="EMBL" id="GFQ99766.1"/>
    </source>
</evidence>
<name>A0A8X6L908_TRICU</name>
<comment type="caution">
    <text evidence="1">The sequence shown here is derived from an EMBL/GenBank/DDBJ whole genome shotgun (WGS) entry which is preliminary data.</text>
</comment>
<sequence>MTSFPEPGSLVGDPSDQCVDMEDFTASTLTEEQRCAKLSGLETQIQIFDARKDCVLKMIEIDRNNKHPLPETMPKLESELKFINGKINFLEGKLNDSLPCPVALCNHNFKFKTTKRHAEPILRPAKLTIKNKNKNNNNSINDFIAAKKPVKPSQEDKQNLIATANKFAVLDTEKTDAEDVTPAQPKIKLITMKQDYNLILQQIYKTHPTATNTHINGFIKIQPQTPDHHREITEFLTAKKVEYFVTDPLANRPLKYGTASASTIDYALVKNLNWPCTIESIPELSSDHNPINLHFPRTTKFQLPPPKLTTTWSKFRSILSNQNNFYLPDANSTDEVDTQVNNLTNEILSAHASASKLVIHSEQPFVQ</sequence>
<keyword evidence="2" id="KW-1185">Reference proteome</keyword>